<dbReference type="AlphaFoldDB" id="A0A0P0YAH7"/>
<gene>
    <name evidence="1" type="ordered locus">Os12g0502600</name>
    <name evidence="1" type="ORF">OSNPB_120502600</name>
</gene>
<keyword evidence="2" id="KW-1185">Reference proteome</keyword>
<reference evidence="1 2" key="3">
    <citation type="journal article" date="2013" name="Rice">
        <title>Improvement of the Oryza sativa Nipponbare reference genome using next generation sequence and optical map data.</title>
        <authorList>
            <person name="Kawahara Y."/>
            <person name="de la Bastide M."/>
            <person name="Hamilton J.P."/>
            <person name="Kanamori H."/>
            <person name="McCombie W.R."/>
            <person name="Ouyang S."/>
            <person name="Schwartz D.C."/>
            <person name="Tanaka T."/>
            <person name="Wu J."/>
            <person name="Zhou S."/>
            <person name="Childs K.L."/>
            <person name="Davidson R.M."/>
            <person name="Lin H."/>
            <person name="Quesada-Ocampo L."/>
            <person name="Vaillancourt B."/>
            <person name="Sakai H."/>
            <person name="Lee S.S."/>
            <person name="Kim J."/>
            <person name="Numa H."/>
            <person name="Itoh T."/>
            <person name="Buell C.R."/>
            <person name="Matsumoto T."/>
        </authorList>
    </citation>
    <scope>NUCLEOTIDE SEQUENCE [LARGE SCALE GENOMIC DNA]</scope>
    <source>
        <strain evidence="2">cv. Nipponbare</strain>
    </source>
</reference>
<reference evidence="2" key="1">
    <citation type="journal article" date="2005" name="Nature">
        <title>The map-based sequence of the rice genome.</title>
        <authorList>
            <consortium name="International rice genome sequencing project (IRGSP)"/>
            <person name="Matsumoto T."/>
            <person name="Wu J."/>
            <person name="Kanamori H."/>
            <person name="Katayose Y."/>
            <person name="Fujisawa M."/>
            <person name="Namiki N."/>
            <person name="Mizuno H."/>
            <person name="Yamamoto K."/>
            <person name="Antonio B.A."/>
            <person name="Baba T."/>
            <person name="Sakata K."/>
            <person name="Nagamura Y."/>
            <person name="Aoki H."/>
            <person name="Arikawa K."/>
            <person name="Arita K."/>
            <person name="Bito T."/>
            <person name="Chiden Y."/>
            <person name="Fujitsuka N."/>
            <person name="Fukunaka R."/>
            <person name="Hamada M."/>
            <person name="Harada C."/>
            <person name="Hayashi A."/>
            <person name="Hijishita S."/>
            <person name="Honda M."/>
            <person name="Hosokawa S."/>
            <person name="Ichikawa Y."/>
            <person name="Idonuma A."/>
            <person name="Iijima M."/>
            <person name="Ikeda M."/>
            <person name="Ikeno M."/>
            <person name="Ito K."/>
            <person name="Ito S."/>
            <person name="Ito T."/>
            <person name="Ito Y."/>
            <person name="Ito Y."/>
            <person name="Iwabuchi A."/>
            <person name="Kamiya K."/>
            <person name="Karasawa W."/>
            <person name="Kurita K."/>
            <person name="Katagiri S."/>
            <person name="Kikuta A."/>
            <person name="Kobayashi H."/>
            <person name="Kobayashi N."/>
            <person name="Machita K."/>
            <person name="Maehara T."/>
            <person name="Masukawa M."/>
            <person name="Mizubayashi T."/>
            <person name="Mukai Y."/>
            <person name="Nagasaki H."/>
            <person name="Nagata Y."/>
            <person name="Naito S."/>
            <person name="Nakashima M."/>
            <person name="Nakama Y."/>
            <person name="Nakamichi Y."/>
            <person name="Nakamura M."/>
            <person name="Meguro A."/>
            <person name="Negishi M."/>
            <person name="Ohta I."/>
            <person name="Ohta T."/>
            <person name="Okamoto M."/>
            <person name="Ono N."/>
            <person name="Saji S."/>
            <person name="Sakaguchi M."/>
            <person name="Sakai K."/>
            <person name="Shibata M."/>
            <person name="Shimokawa T."/>
            <person name="Song J."/>
            <person name="Takazaki Y."/>
            <person name="Terasawa K."/>
            <person name="Tsugane M."/>
            <person name="Tsuji K."/>
            <person name="Ueda S."/>
            <person name="Waki K."/>
            <person name="Yamagata H."/>
            <person name="Yamamoto M."/>
            <person name="Yamamoto S."/>
            <person name="Yamane H."/>
            <person name="Yoshiki S."/>
            <person name="Yoshihara R."/>
            <person name="Yukawa K."/>
            <person name="Zhong H."/>
            <person name="Yano M."/>
            <person name="Yuan Q."/>
            <person name="Ouyang S."/>
            <person name="Liu J."/>
            <person name="Jones K.M."/>
            <person name="Gansberger K."/>
            <person name="Moffat K."/>
            <person name="Hill J."/>
            <person name="Bera J."/>
            <person name="Fadrosh D."/>
            <person name="Jin S."/>
            <person name="Johri S."/>
            <person name="Kim M."/>
            <person name="Overton L."/>
            <person name="Reardon M."/>
            <person name="Tsitrin T."/>
            <person name="Vuong H."/>
            <person name="Weaver B."/>
            <person name="Ciecko A."/>
            <person name="Tallon L."/>
            <person name="Jackson J."/>
            <person name="Pai G."/>
            <person name="Aken S.V."/>
            <person name="Utterback T."/>
            <person name="Reidmuller S."/>
            <person name="Feldblyum T."/>
            <person name="Hsiao J."/>
            <person name="Zismann V."/>
            <person name="Iobst S."/>
            <person name="de Vazeille A.R."/>
            <person name="Buell C.R."/>
            <person name="Ying K."/>
            <person name="Li Y."/>
            <person name="Lu T."/>
            <person name="Huang Y."/>
            <person name="Zhao Q."/>
            <person name="Feng Q."/>
            <person name="Zhang L."/>
            <person name="Zhu J."/>
            <person name="Weng Q."/>
            <person name="Mu J."/>
            <person name="Lu Y."/>
            <person name="Fan D."/>
            <person name="Liu Y."/>
            <person name="Guan J."/>
            <person name="Zhang Y."/>
            <person name="Yu S."/>
            <person name="Liu X."/>
            <person name="Zhang Y."/>
            <person name="Hong G."/>
            <person name="Han B."/>
            <person name="Choisne N."/>
            <person name="Demange N."/>
            <person name="Orjeda G."/>
            <person name="Samain S."/>
            <person name="Cattolico L."/>
            <person name="Pelletier E."/>
            <person name="Couloux A."/>
            <person name="Segurens B."/>
            <person name="Wincker P."/>
            <person name="D'Hont A."/>
            <person name="Scarpelli C."/>
            <person name="Weissenbach J."/>
            <person name="Salanoubat M."/>
            <person name="Quetier F."/>
            <person name="Yu Y."/>
            <person name="Kim H.R."/>
            <person name="Rambo T."/>
            <person name="Currie J."/>
            <person name="Collura K."/>
            <person name="Luo M."/>
            <person name="Yang T."/>
            <person name="Ammiraju J.S.S."/>
            <person name="Engler F."/>
            <person name="Soderlund C."/>
            <person name="Wing R.A."/>
            <person name="Palmer L.E."/>
            <person name="de la Bastide M."/>
            <person name="Spiegel L."/>
            <person name="Nascimento L."/>
            <person name="Zutavern T."/>
            <person name="O'Shaughnessy A."/>
            <person name="Dike S."/>
            <person name="Dedhia N."/>
            <person name="Preston R."/>
            <person name="Balija V."/>
            <person name="McCombie W.R."/>
            <person name="Chow T."/>
            <person name="Chen H."/>
            <person name="Chung M."/>
            <person name="Chen C."/>
            <person name="Shaw J."/>
            <person name="Wu H."/>
            <person name="Hsiao K."/>
            <person name="Chao Y."/>
            <person name="Chu M."/>
            <person name="Cheng C."/>
            <person name="Hour A."/>
            <person name="Lee P."/>
            <person name="Lin S."/>
            <person name="Lin Y."/>
            <person name="Liou J."/>
            <person name="Liu S."/>
            <person name="Hsing Y."/>
            <person name="Raghuvanshi S."/>
            <person name="Mohanty A."/>
            <person name="Bharti A.K."/>
            <person name="Gaur A."/>
            <person name="Gupta V."/>
            <person name="Kumar D."/>
            <person name="Ravi V."/>
            <person name="Vij S."/>
            <person name="Kapur A."/>
            <person name="Khurana P."/>
            <person name="Khurana P."/>
            <person name="Khurana J.P."/>
            <person name="Tyagi A.K."/>
            <person name="Gaikwad K."/>
            <person name="Singh A."/>
            <person name="Dalal V."/>
            <person name="Srivastava S."/>
            <person name="Dixit A."/>
            <person name="Pal A.K."/>
            <person name="Ghazi I.A."/>
            <person name="Yadav M."/>
            <person name="Pandit A."/>
            <person name="Bhargava A."/>
            <person name="Sureshbabu K."/>
            <person name="Batra K."/>
            <person name="Sharma T.R."/>
            <person name="Mohapatra T."/>
            <person name="Singh N.K."/>
            <person name="Messing J."/>
            <person name="Nelson A.B."/>
            <person name="Fuks G."/>
            <person name="Kavchok S."/>
            <person name="Keizer G."/>
            <person name="Linton E."/>
            <person name="Llaca V."/>
            <person name="Song R."/>
            <person name="Tanyolac B."/>
            <person name="Young S."/>
            <person name="Ho-Il K."/>
            <person name="Hahn J.H."/>
            <person name="Sangsakoo G."/>
            <person name="Vanavichit A."/>
            <person name="de Mattos Luiz.A.T."/>
            <person name="Zimmer P.D."/>
            <person name="Malone G."/>
            <person name="Dellagostin O."/>
            <person name="de Oliveira A.C."/>
            <person name="Bevan M."/>
            <person name="Bancroft I."/>
            <person name="Minx P."/>
            <person name="Cordum H."/>
            <person name="Wilson R."/>
            <person name="Cheng Z."/>
            <person name="Jin W."/>
            <person name="Jiang J."/>
            <person name="Leong S.A."/>
            <person name="Iwama H."/>
            <person name="Gojobori T."/>
            <person name="Itoh T."/>
            <person name="Niimura Y."/>
            <person name="Fujii Y."/>
            <person name="Habara T."/>
            <person name="Sakai H."/>
            <person name="Sato Y."/>
            <person name="Wilson G."/>
            <person name="Kumar K."/>
            <person name="McCouch S."/>
            <person name="Juretic N."/>
            <person name="Hoen D."/>
            <person name="Wright S."/>
            <person name="Bruskiewich R."/>
            <person name="Bureau T."/>
            <person name="Miyao A."/>
            <person name="Hirochika H."/>
            <person name="Nishikawa T."/>
            <person name="Kadowaki K."/>
            <person name="Sugiura M."/>
            <person name="Burr B."/>
            <person name="Sasaki T."/>
        </authorList>
    </citation>
    <scope>NUCLEOTIDE SEQUENCE [LARGE SCALE GENOMIC DNA]</scope>
    <source>
        <strain evidence="2">cv. Nipponbare</strain>
    </source>
</reference>
<evidence type="ECO:0000313" key="1">
    <source>
        <dbReference type="EMBL" id="BAT17264.1"/>
    </source>
</evidence>
<dbReference type="Proteomes" id="UP000059680">
    <property type="component" value="Chromosome 12"/>
</dbReference>
<proteinExistence type="predicted"/>
<accession>A0A0P0YAH7</accession>
<sequence length="66" mass="7848">SKLLLSLTEFIKKHSNVFNTKQTCYQNIYNARFHETNLVLSMLLNFFINLVKLKRSLTRKKSRSDL</sequence>
<name>A0A0P0YAH7_ORYSJ</name>
<dbReference type="EMBL" id="AP014968">
    <property type="protein sequence ID" value="BAT17264.1"/>
    <property type="molecule type" value="Genomic_DNA"/>
</dbReference>
<dbReference type="PaxDb" id="39947-A0A0P0YAH7"/>
<protein>
    <submittedName>
        <fullName evidence="1">Os12g0502600 protein</fullName>
    </submittedName>
</protein>
<feature type="non-terminal residue" evidence="1">
    <location>
        <position position="1"/>
    </location>
</feature>
<reference evidence="1 2" key="2">
    <citation type="journal article" date="2013" name="Plant Cell Physiol.">
        <title>Rice Annotation Project Database (RAP-DB): an integrative and interactive database for rice genomics.</title>
        <authorList>
            <person name="Sakai H."/>
            <person name="Lee S.S."/>
            <person name="Tanaka T."/>
            <person name="Numa H."/>
            <person name="Kim J."/>
            <person name="Kawahara Y."/>
            <person name="Wakimoto H."/>
            <person name="Yang C.C."/>
            <person name="Iwamoto M."/>
            <person name="Abe T."/>
            <person name="Yamada Y."/>
            <person name="Muto A."/>
            <person name="Inokuchi H."/>
            <person name="Ikemura T."/>
            <person name="Matsumoto T."/>
            <person name="Sasaki T."/>
            <person name="Itoh T."/>
        </authorList>
    </citation>
    <scope>NUCLEOTIDE SEQUENCE [LARGE SCALE GENOMIC DNA]</scope>
    <source>
        <strain evidence="2">cv. Nipponbare</strain>
    </source>
</reference>
<organism evidence="1 2">
    <name type="scientific">Oryza sativa subsp. japonica</name>
    <name type="common">Rice</name>
    <dbReference type="NCBI Taxonomy" id="39947"/>
    <lineage>
        <taxon>Eukaryota</taxon>
        <taxon>Viridiplantae</taxon>
        <taxon>Streptophyta</taxon>
        <taxon>Embryophyta</taxon>
        <taxon>Tracheophyta</taxon>
        <taxon>Spermatophyta</taxon>
        <taxon>Magnoliopsida</taxon>
        <taxon>Liliopsida</taxon>
        <taxon>Poales</taxon>
        <taxon>Poaceae</taxon>
        <taxon>BOP clade</taxon>
        <taxon>Oryzoideae</taxon>
        <taxon>Oryzeae</taxon>
        <taxon>Oryzinae</taxon>
        <taxon>Oryza</taxon>
        <taxon>Oryza sativa</taxon>
    </lineage>
</organism>
<dbReference type="Gramene" id="Os12t0502600-01">
    <property type="protein sequence ID" value="Os12t0502600-01"/>
    <property type="gene ID" value="Os12g0502600"/>
</dbReference>
<dbReference type="InParanoid" id="A0A0P0YAH7"/>
<evidence type="ECO:0000313" key="2">
    <source>
        <dbReference type="Proteomes" id="UP000059680"/>
    </source>
</evidence>